<dbReference type="EMBL" id="KZ000752">
    <property type="protein sequence ID" value="PIO14996.1"/>
    <property type="molecule type" value="Genomic_DNA"/>
</dbReference>
<reference evidence="2" key="1">
    <citation type="journal article" date="2017" name="Nat. Commun.">
        <title>The North American bullfrog draft genome provides insight into hormonal regulation of long noncoding RNA.</title>
        <authorList>
            <person name="Hammond S.A."/>
            <person name="Warren R.L."/>
            <person name="Vandervalk B.P."/>
            <person name="Kucuk E."/>
            <person name="Khan H."/>
            <person name="Gibb E.A."/>
            <person name="Pandoh P."/>
            <person name="Kirk H."/>
            <person name="Zhao Y."/>
            <person name="Jones M."/>
            <person name="Mungall A.J."/>
            <person name="Coope R."/>
            <person name="Pleasance S."/>
            <person name="Moore R.A."/>
            <person name="Holt R.A."/>
            <person name="Round J.M."/>
            <person name="Ohora S."/>
            <person name="Walle B.V."/>
            <person name="Veldhoen N."/>
            <person name="Helbing C.C."/>
            <person name="Birol I."/>
        </authorList>
    </citation>
    <scope>NUCLEOTIDE SEQUENCE [LARGE SCALE GENOMIC DNA]</scope>
</reference>
<accession>A0A2G9QHF5</accession>
<evidence type="ECO:0000313" key="2">
    <source>
        <dbReference type="Proteomes" id="UP000228934"/>
    </source>
</evidence>
<gene>
    <name evidence="1" type="ORF">AB205_0050320</name>
</gene>
<dbReference type="AlphaFoldDB" id="A0A2G9QHF5"/>
<keyword evidence="2" id="KW-1185">Reference proteome</keyword>
<organism evidence="1 2">
    <name type="scientific">Aquarana catesbeiana</name>
    <name type="common">American bullfrog</name>
    <name type="synonym">Rana catesbeiana</name>
    <dbReference type="NCBI Taxonomy" id="8400"/>
    <lineage>
        <taxon>Eukaryota</taxon>
        <taxon>Metazoa</taxon>
        <taxon>Chordata</taxon>
        <taxon>Craniata</taxon>
        <taxon>Vertebrata</taxon>
        <taxon>Euteleostomi</taxon>
        <taxon>Amphibia</taxon>
        <taxon>Batrachia</taxon>
        <taxon>Anura</taxon>
        <taxon>Neobatrachia</taxon>
        <taxon>Ranoidea</taxon>
        <taxon>Ranidae</taxon>
        <taxon>Aquarana</taxon>
    </lineage>
</organism>
<sequence length="64" mass="7653">MRSKKRYACQQTAWQVDICLVKHVVPKRVMFWPRDIRLRHMLQIAVVRSDALVPKKAHTKELLE</sequence>
<dbReference type="Proteomes" id="UP000228934">
    <property type="component" value="Unassembled WGS sequence"/>
</dbReference>
<evidence type="ECO:0000313" key="1">
    <source>
        <dbReference type="EMBL" id="PIO14996.1"/>
    </source>
</evidence>
<proteinExistence type="predicted"/>
<protein>
    <submittedName>
        <fullName evidence="1">Uncharacterized protein</fullName>
    </submittedName>
</protein>
<name>A0A2G9QHF5_AQUCT</name>